<dbReference type="InParanoid" id="A0A068VFS8"/>
<proteinExistence type="predicted"/>
<evidence type="ECO:0000313" key="2">
    <source>
        <dbReference type="Proteomes" id="UP000295252"/>
    </source>
</evidence>
<gene>
    <name evidence="1" type="ORF">GSCOC_T00004381001</name>
</gene>
<dbReference type="Gramene" id="CDP19414">
    <property type="protein sequence ID" value="CDP19414"/>
    <property type="gene ID" value="GSCOC_T00004381001"/>
</dbReference>
<sequence length="75" mass="8519">MRIHFIHLTPPVLDERKDSGNRLISLSPLLHLLGQLLNAIKGTMSESSRRDARRCHGKRTRRCGLKTLTDRSVST</sequence>
<dbReference type="EMBL" id="HG739557">
    <property type="protein sequence ID" value="CDP19414.1"/>
    <property type="molecule type" value="Genomic_DNA"/>
</dbReference>
<keyword evidence="2" id="KW-1185">Reference proteome</keyword>
<reference evidence="2" key="1">
    <citation type="journal article" date="2014" name="Science">
        <title>The coffee genome provides insight into the convergent evolution of caffeine biosynthesis.</title>
        <authorList>
            <person name="Denoeud F."/>
            <person name="Carretero-Paulet L."/>
            <person name="Dereeper A."/>
            <person name="Droc G."/>
            <person name="Guyot R."/>
            <person name="Pietrella M."/>
            <person name="Zheng C."/>
            <person name="Alberti A."/>
            <person name="Anthony F."/>
            <person name="Aprea G."/>
            <person name="Aury J.M."/>
            <person name="Bento P."/>
            <person name="Bernard M."/>
            <person name="Bocs S."/>
            <person name="Campa C."/>
            <person name="Cenci A."/>
            <person name="Combes M.C."/>
            <person name="Crouzillat D."/>
            <person name="Da Silva C."/>
            <person name="Daddiego L."/>
            <person name="De Bellis F."/>
            <person name="Dussert S."/>
            <person name="Garsmeur O."/>
            <person name="Gayraud T."/>
            <person name="Guignon V."/>
            <person name="Jahn K."/>
            <person name="Jamilloux V."/>
            <person name="Joet T."/>
            <person name="Labadie K."/>
            <person name="Lan T."/>
            <person name="Leclercq J."/>
            <person name="Lepelley M."/>
            <person name="Leroy T."/>
            <person name="Li L.T."/>
            <person name="Librado P."/>
            <person name="Lopez L."/>
            <person name="Munoz A."/>
            <person name="Noel B."/>
            <person name="Pallavicini A."/>
            <person name="Perrotta G."/>
            <person name="Poncet V."/>
            <person name="Pot D."/>
            <person name="Priyono X."/>
            <person name="Rigoreau M."/>
            <person name="Rouard M."/>
            <person name="Rozas J."/>
            <person name="Tranchant-Dubreuil C."/>
            <person name="VanBuren R."/>
            <person name="Zhang Q."/>
            <person name="Andrade A.C."/>
            <person name="Argout X."/>
            <person name="Bertrand B."/>
            <person name="de Kochko A."/>
            <person name="Graziosi G."/>
            <person name="Henry R.J."/>
            <person name="Jayarama X."/>
            <person name="Ming R."/>
            <person name="Nagai C."/>
            <person name="Rounsley S."/>
            <person name="Sankoff D."/>
            <person name="Giuliano G."/>
            <person name="Albert V.A."/>
            <person name="Wincker P."/>
            <person name="Lashermes P."/>
        </authorList>
    </citation>
    <scope>NUCLEOTIDE SEQUENCE [LARGE SCALE GENOMIC DNA]</scope>
    <source>
        <strain evidence="2">cv. DH200-94</strain>
    </source>
</reference>
<evidence type="ECO:0000313" key="1">
    <source>
        <dbReference type="EMBL" id="CDP19414.1"/>
    </source>
</evidence>
<organism evidence="1 2">
    <name type="scientific">Coffea canephora</name>
    <name type="common">Robusta coffee</name>
    <dbReference type="NCBI Taxonomy" id="49390"/>
    <lineage>
        <taxon>Eukaryota</taxon>
        <taxon>Viridiplantae</taxon>
        <taxon>Streptophyta</taxon>
        <taxon>Embryophyta</taxon>
        <taxon>Tracheophyta</taxon>
        <taxon>Spermatophyta</taxon>
        <taxon>Magnoliopsida</taxon>
        <taxon>eudicotyledons</taxon>
        <taxon>Gunneridae</taxon>
        <taxon>Pentapetalae</taxon>
        <taxon>asterids</taxon>
        <taxon>lamiids</taxon>
        <taxon>Gentianales</taxon>
        <taxon>Rubiaceae</taxon>
        <taxon>Ixoroideae</taxon>
        <taxon>Gardenieae complex</taxon>
        <taxon>Bertiereae - Coffeeae clade</taxon>
        <taxon>Coffeeae</taxon>
        <taxon>Coffea</taxon>
    </lineage>
</organism>
<accession>A0A068VFS8</accession>
<name>A0A068VFS8_COFCA</name>
<dbReference type="AlphaFoldDB" id="A0A068VFS8"/>
<dbReference type="Proteomes" id="UP000295252">
    <property type="component" value="Unassembled WGS sequence"/>
</dbReference>
<protein>
    <submittedName>
        <fullName evidence="1">DH200=94 genomic scaffold, scaffold_473</fullName>
    </submittedName>
</protein>